<dbReference type="RefSeq" id="WP_157044070.1">
    <property type="nucleotide sequence ID" value="NZ_HG764815.1"/>
</dbReference>
<dbReference type="PANTHER" id="PTHR34351:SF1">
    <property type="entry name" value="SLR1927 PROTEIN"/>
    <property type="match status" value="1"/>
</dbReference>
<dbReference type="PANTHER" id="PTHR34351">
    <property type="entry name" value="SLR1927 PROTEIN-RELATED"/>
    <property type="match status" value="1"/>
</dbReference>
<dbReference type="AlphaFoldDB" id="W6JTM6"/>
<dbReference type="InterPro" id="IPR002881">
    <property type="entry name" value="DUF58"/>
</dbReference>
<protein>
    <submittedName>
        <fullName evidence="3">Putative membrane protein</fullName>
    </submittedName>
</protein>
<accession>W6JTM6</accession>
<gene>
    <name evidence="3" type="ORF">BN11_1410002</name>
</gene>
<dbReference type="OrthoDB" id="9812729at2"/>
<evidence type="ECO:0000313" key="3">
    <source>
        <dbReference type="EMBL" id="CCH72172.1"/>
    </source>
</evidence>
<sequence>MSALGGRSGIVRGSTAPRRRRRRLTDALTLRGRCFLAAGVALMVCGLLLGFRDITRIGFLVAGLPLLMLLLARRQRLSMRTTRTVTPSIVPIDQWSDVNLRVENPGPATTPILMAEEQLDYALGDRPRFVVPRMAPGAEHLINYRVRSTVRGRHHLGPLGLRVKDPFDMTLRLAVVRGTGELIVLPRIVSLSGTTVAGGLGNEGTIPHMIALHGEDDVSVREHREGDDLRRIHWPATARTGDLMVRQEDRPATRRIVLLLDDRATVERAPRGTASFEWAVTAAASIANEVIGSGTNTFLALGGEIRSGHGGEHLRVEEALTELAVAELREPVQFVTTMALAADAAASGALCIAVVAAMAERDTERLARVRSPGSPGMALVLPVSDSDDPVAASATATGLRERGWSAVVITPGTSLVDAWAAAAASPALQGGRR</sequence>
<dbReference type="STRING" id="1193182.BN11_1410002"/>
<feature type="transmembrane region" description="Helical" evidence="1">
    <location>
        <begin position="28"/>
        <end position="51"/>
    </location>
</feature>
<dbReference type="EMBL" id="CAJA01000048">
    <property type="protein sequence ID" value="CCH72172.1"/>
    <property type="molecule type" value="Genomic_DNA"/>
</dbReference>
<keyword evidence="4" id="KW-1185">Reference proteome</keyword>
<organism evidence="3 4">
    <name type="scientific">Nostocoides australiense Ben110</name>
    <dbReference type="NCBI Taxonomy" id="1193182"/>
    <lineage>
        <taxon>Bacteria</taxon>
        <taxon>Bacillati</taxon>
        <taxon>Actinomycetota</taxon>
        <taxon>Actinomycetes</taxon>
        <taxon>Micrococcales</taxon>
        <taxon>Intrasporangiaceae</taxon>
        <taxon>Nostocoides</taxon>
    </lineage>
</organism>
<dbReference type="Pfam" id="PF01882">
    <property type="entry name" value="DUF58"/>
    <property type="match status" value="1"/>
</dbReference>
<keyword evidence="1" id="KW-1133">Transmembrane helix</keyword>
<feature type="transmembrane region" description="Helical" evidence="1">
    <location>
        <begin position="57"/>
        <end position="73"/>
    </location>
</feature>
<keyword evidence="1" id="KW-0472">Membrane</keyword>
<name>W6JTM6_9MICO</name>
<comment type="caution">
    <text evidence="3">The sequence shown here is derived from an EMBL/GenBank/DDBJ whole genome shotgun (WGS) entry which is preliminary data.</text>
</comment>
<keyword evidence="1" id="KW-0812">Transmembrane</keyword>
<dbReference type="Proteomes" id="UP000035763">
    <property type="component" value="Unassembled WGS sequence"/>
</dbReference>
<feature type="domain" description="DUF58" evidence="2">
    <location>
        <begin position="219"/>
        <end position="343"/>
    </location>
</feature>
<evidence type="ECO:0000259" key="2">
    <source>
        <dbReference type="Pfam" id="PF01882"/>
    </source>
</evidence>
<proteinExistence type="predicted"/>
<evidence type="ECO:0000313" key="4">
    <source>
        <dbReference type="Proteomes" id="UP000035763"/>
    </source>
</evidence>
<reference evidence="3 4" key="1">
    <citation type="journal article" date="2013" name="ISME J.">
        <title>A metabolic model for members of the genus Tetrasphaera involved in enhanced biological phosphorus removal.</title>
        <authorList>
            <person name="Kristiansen R."/>
            <person name="Nguyen H.T.T."/>
            <person name="Saunders A.M."/>
            <person name="Nielsen J.L."/>
            <person name="Wimmer R."/>
            <person name="Le V.Q."/>
            <person name="McIlroy S.J."/>
            <person name="Petrovski S."/>
            <person name="Seviour R.J."/>
            <person name="Calteau A."/>
            <person name="Nielsen K.L."/>
            <person name="Nielsen P.H."/>
        </authorList>
    </citation>
    <scope>NUCLEOTIDE SEQUENCE [LARGE SCALE GENOMIC DNA]</scope>
    <source>
        <strain evidence="3 4">Ben110</strain>
    </source>
</reference>
<evidence type="ECO:0000256" key="1">
    <source>
        <dbReference type="SAM" id="Phobius"/>
    </source>
</evidence>